<dbReference type="Ensembl" id="ENSVKKT00000012725.1">
    <property type="protein sequence ID" value="ENSVKKP00000012425.1"/>
    <property type="gene ID" value="ENSVKKG00000008652.1"/>
</dbReference>
<evidence type="ECO:0000313" key="2">
    <source>
        <dbReference type="Proteomes" id="UP000694545"/>
    </source>
</evidence>
<keyword evidence="2" id="KW-1185">Reference proteome</keyword>
<name>A0A8D2JKB7_VARKO</name>
<accession>A0A8D2JKB7</accession>
<sequence>MPYELPPPAAAALKCWPGFPSLACSLQLPPLPPGGSSGSWPGHRSPGSSLVRFYTNLQFFACERYHLPTYRSLFGSSKRCLRKACKSEKHFLLI</sequence>
<evidence type="ECO:0000313" key="1">
    <source>
        <dbReference type="Ensembl" id="ENSVKKP00000012425.1"/>
    </source>
</evidence>
<proteinExistence type="predicted"/>
<dbReference type="Proteomes" id="UP000694545">
    <property type="component" value="Unplaced"/>
</dbReference>
<protein>
    <submittedName>
        <fullName evidence="1">Uncharacterized protein</fullName>
    </submittedName>
</protein>
<reference evidence="1" key="2">
    <citation type="submission" date="2025-09" db="UniProtKB">
        <authorList>
            <consortium name="Ensembl"/>
        </authorList>
    </citation>
    <scope>IDENTIFICATION</scope>
</reference>
<organism evidence="1 2">
    <name type="scientific">Varanus komodoensis</name>
    <name type="common">Komodo dragon</name>
    <dbReference type="NCBI Taxonomy" id="61221"/>
    <lineage>
        <taxon>Eukaryota</taxon>
        <taxon>Metazoa</taxon>
        <taxon>Chordata</taxon>
        <taxon>Craniata</taxon>
        <taxon>Vertebrata</taxon>
        <taxon>Euteleostomi</taxon>
        <taxon>Lepidosauria</taxon>
        <taxon>Squamata</taxon>
        <taxon>Bifurcata</taxon>
        <taxon>Unidentata</taxon>
        <taxon>Episquamata</taxon>
        <taxon>Toxicofera</taxon>
        <taxon>Anguimorpha</taxon>
        <taxon>Paleoanguimorpha</taxon>
        <taxon>Varanoidea</taxon>
        <taxon>Varanidae</taxon>
        <taxon>Varanus</taxon>
    </lineage>
</organism>
<dbReference type="AlphaFoldDB" id="A0A8D2JKB7"/>
<reference evidence="1" key="1">
    <citation type="submission" date="2025-08" db="UniProtKB">
        <authorList>
            <consortium name="Ensembl"/>
        </authorList>
    </citation>
    <scope>IDENTIFICATION</scope>
</reference>